<evidence type="ECO:0000313" key="3">
    <source>
        <dbReference type="Proteomes" id="UP000196036"/>
    </source>
</evidence>
<comment type="caution">
    <text evidence="2">The sequence shown here is derived from an EMBL/GenBank/DDBJ whole genome shotgun (WGS) entry which is preliminary data.</text>
</comment>
<evidence type="ECO:0008006" key="4">
    <source>
        <dbReference type="Google" id="ProtNLM"/>
    </source>
</evidence>
<evidence type="ECO:0000313" key="2">
    <source>
        <dbReference type="EMBL" id="OUQ64569.1"/>
    </source>
</evidence>
<dbReference type="AlphaFoldDB" id="A0A1Y4V3C1"/>
<reference evidence="3" key="1">
    <citation type="submission" date="2017-04" db="EMBL/GenBank/DDBJ databases">
        <title>Function of individual gut microbiota members based on whole genome sequencing of pure cultures obtained from chicken caecum.</title>
        <authorList>
            <person name="Medvecky M."/>
            <person name="Cejkova D."/>
            <person name="Polansky O."/>
            <person name="Karasova D."/>
            <person name="Kubasova T."/>
            <person name="Cizek A."/>
            <person name="Rychlik I."/>
        </authorList>
    </citation>
    <scope>NUCLEOTIDE SEQUENCE [LARGE SCALE GENOMIC DNA]</scope>
    <source>
        <strain evidence="3">An109</strain>
    </source>
</reference>
<sequence length="169" mass="19006">MKQNIALGSSVIAIVISIIAICVANPSKPELGFDYQGILIGILSLLTTVLLAFVGGSYFFQSRVIDKKIKEMSNGNKYAIAENMFYNGYSGMMTSGVYYEQFITSLKTAISAINMHFSEEKTELLCEIIKERFNLYEGWESKIIEELEKVKYKSLAISECIKLLQNKKV</sequence>
<gene>
    <name evidence="2" type="ORF">B5E52_16655</name>
</gene>
<feature type="transmembrane region" description="Helical" evidence="1">
    <location>
        <begin position="7"/>
        <end position="26"/>
    </location>
</feature>
<proteinExistence type="predicted"/>
<protein>
    <recommendedName>
        <fullName evidence="4">DUF4760 domain-containing protein</fullName>
    </recommendedName>
</protein>
<dbReference type="EMBL" id="NFLW01000036">
    <property type="protein sequence ID" value="OUQ64569.1"/>
    <property type="molecule type" value="Genomic_DNA"/>
</dbReference>
<keyword evidence="1" id="KW-1133">Transmembrane helix</keyword>
<name>A0A1Y4V3C1_9BACE</name>
<keyword evidence="1" id="KW-0472">Membrane</keyword>
<organism evidence="2 3">
    <name type="scientific">Bacteroides xylanisolvens</name>
    <dbReference type="NCBI Taxonomy" id="371601"/>
    <lineage>
        <taxon>Bacteria</taxon>
        <taxon>Pseudomonadati</taxon>
        <taxon>Bacteroidota</taxon>
        <taxon>Bacteroidia</taxon>
        <taxon>Bacteroidales</taxon>
        <taxon>Bacteroidaceae</taxon>
        <taxon>Bacteroides</taxon>
    </lineage>
</organism>
<keyword evidence="1" id="KW-0812">Transmembrane</keyword>
<accession>A0A1Y4V3C1</accession>
<feature type="transmembrane region" description="Helical" evidence="1">
    <location>
        <begin position="38"/>
        <end position="60"/>
    </location>
</feature>
<dbReference type="Proteomes" id="UP000196036">
    <property type="component" value="Unassembled WGS sequence"/>
</dbReference>
<dbReference type="RefSeq" id="WP_087318643.1">
    <property type="nucleotide sequence ID" value="NZ_NFLW01000036.1"/>
</dbReference>
<evidence type="ECO:0000256" key="1">
    <source>
        <dbReference type="SAM" id="Phobius"/>
    </source>
</evidence>